<evidence type="ECO:0000256" key="1">
    <source>
        <dbReference type="SAM" id="Coils"/>
    </source>
</evidence>
<keyword evidence="1" id="KW-0175">Coiled coil</keyword>
<evidence type="ECO:0000256" key="2">
    <source>
        <dbReference type="SAM" id="MobiDB-lite"/>
    </source>
</evidence>
<feature type="coiled-coil region" evidence="1">
    <location>
        <begin position="126"/>
        <end position="153"/>
    </location>
</feature>
<dbReference type="AlphaFoldDB" id="A0A6J7IC95"/>
<feature type="region of interest" description="Disordered" evidence="2">
    <location>
        <begin position="29"/>
        <end position="49"/>
    </location>
</feature>
<evidence type="ECO:0000313" key="3">
    <source>
        <dbReference type="EMBL" id="CAB4928539.1"/>
    </source>
</evidence>
<reference evidence="3" key="1">
    <citation type="submission" date="2020-05" db="EMBL/GenBank/DDBJ databases">
        <authorList>
            <person name="Chiriac C."/>
            <person name="Salcher M."/>
            <person name="Ghai R."/>
            <person name="Kavagutti S V."/>
        </authorList>
    </citation>
    <scope>NUCLEOTIDE SEQUENCE</scope>
</reference>
<organism evidence="3">
    <name type="scientific">freshwater metagenome</name>
    <dbReference type="NCBI Taxonomy" id="449393"/>
    <lineage>
        <taxon>unclassified sequences</taxon>
        <taxon>metagenomes</taxon>
        <taxon>ecological metagenomes</taxon>
    </lineage>
</organism>
<protein>
    <submittedName>
        <fullName evidence="3">Unannotated protein</fullName>
    </submittedName>
</protein>
<name>A0A6J7IC95_9ZZZZ</name>
<dbReference type="EMBL" id="CAFBNE010000002">
    <property type="protein sequence ID" value="CAB4928539.1"/>
    <property type="molecule type" value="Genomic_DNA"/>
</dbReference>
<proteinExistence type="predicted"/>
<gene>
    <name evidence="3" type="ORF">UFOPK3772_00106</name>
</gene>
<accession>A0A6J7IC95</accession>
<sequence length="217" mass="21481">MTPRQRALMPAIALALIALPLSACSSEPQGSGGNAIESVQPSPTSPPVDPVVSWADGVCGAAFGIRDNVRAIGEDLAFDPVSAATAGDQIRANLDARSEAVGRAVEDLGTQIGKVPVDSTQAVALATDFEAEYAALERSIAEARTAIEAVTSAGDVITFGLNAAAAIASIRTASEATGALATTIGEATSGAQGSASDAFASSSVCVALTNGDPIPAG</sequence>